<dbReference type="GO" id="GO:0032259">
    <property type="term" value="P:methylation"/>
    <property type="evidence" value="ECO:0007669"/>
    <property type="project" value="UniProtKB-KW"/>
</dbReference>
<dbReference type="Proteomes" id="UP000054498">
    <property type="component" value="Unassembled WGS sequence"/>
</dbReference>
<dbReference type="Pfam" id="PF04072">
    <property type="entry name" value="LCM"/>
    <property type="match status" value="1"/>
</dbReference>
<dbReference type="AlphaFoldDB" id="A0A0D2ITJ0"/>
<feature type="compositionally biased region" description="Low complexity" evidence="3">
    <location>
        <begin position="128"/>
        <end position="138"/>
    </location>
</feature>
<evidence type="ECO:0008006" key="6">
    <source>
        <dbReference type="Google" id="ProtNLM"/>
    </source>
</evidence>
<sequence>MPVRGKQHRERDPELWYRNRCLDIKYLGVPGIVNFIDARTQWIDDGMKKALDDGIKQVVIIAAGYDTRAYRLARPGVKFYEIDLPHASQKKRELVEKLLPKEQRRLRRASGLAAGRLAAGPRRRVAPARRSPSQKSPQ</sequence>
<evidence type="ECO:0000256" key="3">
    <source>
        <dbReference type="SAM" id="MobiDB-lite"/>
    </source>
</evidence>
<dbReference type="Gene3D" id="3.40.50.150">
    <property type="entry name" value="Vaccinia Virus protein VP39"/>
    <property type="match status" value="1"/>
</dbReference>
<dbReference type="InterPro" id="IPR029063">
    <property type="entry name" value="SAM-dependent_MTases_sf"/>
</dbReference>
<evidence type="ECO:0000313" key="4">
    <source>
        <dbReference type="EMBL" id="KIY91347.1"/>
    </source>
</evidence>
<reference evidence="4 5" key="1">
    <citation type="journal article" date="2013" name="BMC Genomics">
        <title>Reconstruction of the lipid metabolism for the microalga Monoraphidium neglectum from its genome sequence reveals characteristics suitable for biofuel production.</title>
        <authorList>
            <person name="Bogen C."/>
            <person name="Al-Dilaimi A."/>
            <person name="Albersmeier A."/>
            <person name="Wichmann J."/>
            <person name="Grundmann M."/>
            <person name="Rupp O."/>
            <person name="Lauersen K.J."/>
            <person name="Blifernez-Klassen O."/>
            <person name="Kalinowski J."/>
            <person name="Goesmann A."/>
            <person name="Mussgnug J.H."/>
            <person name="Kruse O."/>
        </authorList>
    </citation>
    <scope>NUCLEOTIDE SEQUENCE [LARGE SCALE GENOMIC DNA]</scope>
    <source>
        <strain evidence="4 5">SAG 48.87</strain>
    </source>
</reference>
<dbReference type="STRING" id="145388.A0A0D2ITJ0"/>
<dbReference type="KEGG" id="mng:MNEG_16617"/>
<dbReference type="GO" id="GO:0008168">
    <property type="term" value="F:methyltransferase activity"/>
    <property type="evidence" value="ECO:0007669"/>
    <property type="project" value="UniProtKB-KW"/>
</dbReference>
<dbReference type="OrthoDB" id="203237at2759"/>
<accession>A0A0D2ITJ0</accession>
<dbReference type="RefSeq" id="XP_013890367.1">
    <property type="nucleotide sequence ID" value="XM_014034913.1"/>
</dbReference>
<organism evidence="4 5">
    <name type="scientific">Monoraphidium neglectum</name>
    <dbReference type="NCBI Taxonomy" id="145388"/>
    <lineage>
        <taxon>Eukaryota</taxon>
        <taxon>Viridiplantae</taxon>
        <taxon>Chlorophyta</taxon>
        <taxon>core chlorophytes</taxon>
        <taxon>Chlorophyceae</taxon>
        <taxon>CS clade</taxon>
        <taxon>Sphaeropleales</taxon>
        <taxon>Selenastraceae</taxon>
        <taxon>Monoraphidium</taxon>
    </lineage>
</organism>
<name>A0A0D2ITJ0_9CHLO</name>
<gene>
    <name evidence="4" type="ORF">MNEG_16617</name>
</gene>
<dbReference type="InterPro" id="IPR007213">
    <property type="entry name" value="Ppm1/Ppm2/Tcmp"/>
</dbReference>
<dbReference type="PANTHER" id="PTHR43619">
    <property type="entry name" value="S-ADENOSYL-L-METHIONINE-DEPENDENT METHYLTRANSFERASE YKTD-RELATED"/>
    <property type="match status" value="1"/>
</dbReference>
<evidence type="ECO:0000313" key="5">
    <source>
        <dbReference type="Proteomes" id="UP000054498"/>
    </source>
</evidence>
<keyword evidence="1" id="KW-0489">Methyltransferase</keyword>
<dbReference type="SUPFAM" id="SSF53335">
    <property type="entry name" value="S-adenosyl-L-methionine-dependent methyltransferases"/>
    <property type="match status" value="1"/>
</dbReference>
<feature type="non-terminal residue" evidence="4">
    <location>
        <position position="138"/>
    </location>
</feature>
<dbReference type="EMBL" id="KK106791">
    <property type="protein sequence ID" value="KIY91347.1"/>
    <property type="molecule type" value="Genomic_DNA"/>
</dbReference>
<dbReference type="PANTHER" id="PTHR43619:SF2">
    <property type="entry name" value="S-ADENOSYL-L-METHIONINE-DEPENDENT METHYLTRANSFERASES SUPERFAMILY PROTEIN"/>
    <property type="match status" value="1"/>
</dbReference>
<feature type="region of interest" description="Disordered" evidence="3">
    <location>
        <begin position="107"/>
        <end position="138"/>
    </location>
</feature>
<evidence type="ECO:0000256" key="1">
    <source>
        <dbReference type="ARBA" id="ARBA00022603"/>
    </source>
</evidence>
<dbReference type="GeneID" id="25734394"/>
<evidence type="ECO:0000256" key="2">
    <source>
        <dbReference type="ARBA" id="ARBA00022679"/>
    </source>
</evidence>
<keyword evidence="2" id="KW-0808">Transferase</keyword>
<protein>
    <recommendedName>
        <fullName evidence="6">S-adenosyl-L-methionine-dependent methyltransferase</fullName>
    </recommendedName>
</protein>
<proteinExistence type="predicted"/>
<keyword evidence="5" id="KW-1185">Reference proteome</keyword>
<feature type="compositionally biased region" description="Low complexity" evidence="3">
    <location>
        <begin position="109"/>
        <end position="120"/>
    </location>
</feature>